<name>A0A3D8GJP3_9BACI</name>
<dbReference type="Pfam" id="PF19754">
    <property type="entry name" value="DUF6241"/>
    <property type="match status" value="1"/>
</dbReference>
<gene>
    <name evidence="1" type="ORF">DRW41_22410</name>
</gene>
<accession>A0A3D8GJP3</accession>
<reference evidence="1 2" key="1">
    <citation type="submission" date="2018-07" db="EMBL/GenBank/DDBJ databases">
        <title>Bacillus sp. YLB-04 draft genome sequence.</title>
        <authorList>
            <person name="Yu L."/>
            <person name="Tang X."/>
        </authorList>
    </citation>
    <scope>NUCLEOTIDE SEQUENCE [LARGE SCALE GENOMIC DNA]</scope>
    <source>
        <strain evidence="1 2">YLB-04</strain>
    </source>
</reference>
<comment type="caution">
    <text evidence="1">The sequence shown here is derived from an EMBL/GenBank/DDBJ whole genome shotgun (WGS) entry which is preliminary data.</text>
</comment>
<evidence type="ECO:0000313" key="1">
    <source>
        <dbReference type="EMBL" id="RDU34638.1"/>
    </source>
</evidence>
<proteinExistence type="predicted"/>
<dbReference type="Proteomes" id="UP000257144">
    <property type="component" value="Unassembled WGS sequence"/>
</dbReference>
<evidence type="ECO:0008006" key="3">
    <source>
        <dbReference type="Google" id="ProtNLM"/>
    </source>
</evidence>
<dbReference type="RefSeq" id="WP_115454232.1">
    <property type="nucleotide sequence ID" value="NZ_QNQT01000025.1"/>
</dbReference>
<dbReference type="OrthoDB" id="1932566at2"/>
<organism evidence="1 2">
    <name type="scientific">Neobacillus piezotolerans</name>
    <dbReference type="NCBI Taxonomy" id="2259171"/>
    <lineage>
        <taxon>Bacteria</taxon>
        <taxon>Bacillati</taxon>
        <taxon>Bacillota</taxon>
        <taxon>Bacilli</taxon>
        <taxon>Bacillales</taxon>
        <taxon>Bacillaceae</taxon>
        <taxon>Neobacillus</taxon>
    </lineage>
</organism>
<dbReference type="AlphaFoldDB" id="A0A3D8GJP3"/>
<protein>
    <recommendedName>
        <fullName evidence="3">CTP synthase</fullName>
    </recommendedName>
</protein>
<evidence type="ECO:0000313" key="2">
    <source>
        <dbReference type="Proteomes" id="UP000257144"/>
    </source>
</evidence>
<dbReference type="InterPro" id="IPR046208">
    <property type="entry name" value="DUF6241"/>
</dbReference>
<dbReference type="EMBL" id="QNQT01000025">
    <property type="protein sequence ID" value="RDU34638.1"/>
    <property type="molecule type" value="Genomic_DNA"/>
</dbReference>
<keyword evidence="2" id="KW-1185">Reference proteome</keyword>
<sequence>MMKWVGIVLVMATLGAGTYFAYDFNKSNHVEETKSEELADTETATGASVFLFKEVLTKEQIEKKYPLDMSEDSMQNTLHEMTHQKIKADKKWGLTPLTLERIERLLVVVESNQSTYEKEDAYLEMLNDWKIGNFNGIDLDHDTIWTLQDGTVGEAYGIYSPAEEEAFIKENYEVLAKGAE</sequence>